<gene>
    <name evidence="3" type="ORF">FYJ57_02840</name>
</gene>
<feature type="compositionally biased region" description="Acidic residues" evidence="1">
    <location>
        <begin position="38"/>
        <end position="50"/>
    </location>
</feature>
<feature type="signal peptide" evidence="2">
    <location>
        <begin position="1"/>
        <end position="24"/>
    </location>
</feature>
<accession>A0A7X2TK14</accession>
<evidence type="ECO:0000256" key="1">
    <source>
        <dbReference type="SAM" id="MobiDB-lite"/>
    </source>
</evidence>
<dbReference type="RefSeq" id="WP_154431457.1">
    <property type="nucleotide sequence ID" value="NZ_JBQHRC010000003.1"/>
</dbReference>
<feature type="compositionally biased region" description="Polar residues" evidence="1">
    <location>
        <begin position="66"/>
        <end position="85"/>
    </location>
</feature>
<feature type="compositionally biased region" description="Basic and acidic residues" evidence="1">
    <location>
        <begin position="86"/>
        <end position="106"/>
    </location>
</feature>
<protein>
    <submittedName>
        <fullName evidence="3">Uncharacterized protein</fullName>
    </submittedName>
</protein>
<evidence type="ECO:0000313" key="3">
    <source>
        <dbReference type="EMBL" id="MST65691.1"/>
    </source>
</evidence>
<evidence type="ECO:0000256" key="2">
    <source>
        <dbReference type="SAM" id="SignalP"/>
    </source>
</evidence>
<keyword evidence="4" id="KW-1185">Reference proteome</keyword>
<dbReference type="PROSITE" id="PS51257">
    <property type="entry name" value="PROKAR_LIPOPROTEIN"/>
    <property type="match status" value="1"/>
</dbReference>
<dbReference type="AlphaFoldDB" id="A0A7X2TK14"/>
<reference evidence="3 4" key="1">
    <citation type="submission" date="2019-08" db="EMBL/GenBank/DDBJ databases">
        <title>In-depth cultivation of the pig gut microbiome towards novel bacterial diversity and tailored functional studies.</title>
        <authorList>
            <person name="Wylensek D."/>
            <person name="Hitch T.C.A."/>
            <person name="Clavel T."/>
        </authorList>
    </citation>
    <scope>NUCLEOTIDE SEQUENCE [LARGE SCALE GENOMIC DNA]</scope>
    <source>
        <strain evidence="3 4">BSM-380-WT-5A</strain>
    </source>
</reference>
<proteinExistence type="predicted"/>
<keyword evidence="2" id="KW-0732">Signal</keyword>
<dbReference type="Proteomes" id="UP000440513">
    <property type="component" value="Unassembled WGS sequence"/>
</dbReference>
<feature type="chain" id="PRO_5031290414" evidence="2">
    <location>
        <begin position="25"/>
        <end position="241"/>
    </location>
</feature>
<name>A0A7X2TK14_9FIRM</name>
<sequence>MKRKSMIVAVLMASMLLGACGKQAETNGEKDPVVTEAPTEEATLEAEEPAGNDTKTEESAEVTKGATDNSAATGKTNNTDSSVKPESTDIKEEKSVETESQEKATPEVDVSNYLSDYKSLKSLLNMESTTSWQFGTSDSYVSNNFYLEWDKDIYSMRNDGNPSVKVYGISIGDGLEQAGKTLTANGWKDCETKGGGLFITIIGGNKYCLEFGIDGNGNVSNWYLNNWPEGDIIDYYDSLEQ</sequence>
<organism evidence="3 4">
    <name type="scientific">Oliverpabstia intestinalis</name>
    <dbReference type="NCBI Taxonomy" id="2606633"/>
    <lineage>
        <taxon>Bacteria</taxon>
        <taxon>Bacillati</taxon>
        <taxon>Bacillota</taxon>
        <taxon>Clostridia</taxon>
        <taxon>Lachnospirales</taxon>
        <taxon>Lachnospiraceae</taxon>
        <taxon>Oliverpabstia</taxon>
    </lineage>
</organism>
<evidence type="ECO:0000313" key="4">
    <source>
        <dbReference type="Proteomes" id="UP000440513"/>
    </source>
</evidence>
<comment type="caution">
    <text evidence="3">The sequence shown here is derived from an EMBL/GenBank/DDBJ whole genome shotgun (WGS) entry which is preliminary data.</text>
</comment>
<dbReference type="EMBL" id="VUMS01000004">
    <property type="protein sequence ID" value="MST65691.1"/>
    <property type="molecule type" value="Genomic_DNA"/>
</dbReference>
<feature type="region of interest" description="Disordered" evidence="1">
    <location>
        <begin position="24"/>
        <end position="107"/>
    </location>
</feature>